<evidence type="ECO:0000313" key="1">
    <source>
        <dbReference type="EMBL" id="KAK9901579.1"/>
    </source>
</evidence>
<dbReference type="EMBL" id="JALJOT010000017">
    <property type="protein sequence ID" value="KAK9901579.1"/>
    <property type="molecule type" value="Genomic_DNA"/>
</dbReference>
<proteinExistence type="predicted"/>
<organism evidence="1 2">
    <name type="scientific">Coccomyxa subellipsoidea</name>
    <dbReference type="NCBI Taxonomy" id="248742"/>
    <lineage>
        <taxon>Eukaryota</taxon>
        <taxon>Viridiplantae</taxon>
        <taxon>Chlorophyta</taxon>
        <taxon>core chlorophytes</taxon>
        <taxon>Trebouxiophyceae</taxon>
        <taxon>Trebouxiophyceae incertae sedis</taxon>
        <taxon>Coccomyxaceae</taxon>
        <taxon>Coccomyxa</taxon>
    </lineage>
</organism>
<accession>A0ABR2YBS1</accession>
<keyword evidence="2" id="KW-1185">Reference proteome</keyword>
<sequence>MQRRSGAIIASTSAFVATTKEAVLQLTRCSALDLGLHEIRVMMSARIDPYRWDSTPCGQCRKVHGGLASGDDSAPHTETYGVAGGGRVCGGVPGI</sequence>
<protein>
    <submittedName>
        <fullName evidence="1">Uncharacterized protein</fullName>
    </submittedName>
</protein>
<dbReference type="Proteomes" id="UP001491310">
    <property type="component" value="Unassembled WGS sequence"/>
</dbReference>
<gene>
    <name evidence="1" type="ORF">WJX75_003052</name>
</gene>
<comment type="caution">
    <text evidence="1">The sequence shown here is derived from an EMBL/GenBank/DDBJ whole genome shotgun (WGS) entry which is preliminary data.</text>
</comment>
<evidence type="ECO:0000313" key="2">
    <source>
        <dbReference type="Proteomes" id="UP001491310"/>
    </source>
</evidence>
<name>A0ABR2YBS1_9CHLO</name>
<reference evidence="1 2" key="1">
    <citation type="journal article" date="2024" name="Nat. Commun.">
        <title>Phylogenomics reveals the evolutionary origins of lichenization in chlorophyte algae.</title>
        <authorList>
            <person name="Puginier C."/>
            <person name="Libourel C."/>
            <person name="Otte J."/>
            <person name="Skaloud P."/>
            <person name="Haon M."/>
            <person name="Grisel S."/>
            <person name="Petersen M."/>
            <person name="Berrin J.G."/>
            <person name="Delaux P.M."/>
            <person name="Dal Grande F."/>
            <person name="Keller J."/>
        </authorList>
    </citation>
    <scope>NUCLEOTIDE SEQUENCE [LARGE SCALE GENOMIC DNA]</scope>
    <source>
        <strain evidence="1 2">SAG 216-7</strain>
    </source>
</reference>